<dbReference type="GO" id="GO:0009236">
    <property type="term" value="P:cobalamin biosynthetic process"/>
    <property type="evidence" value="ECO:0007669"/>
    <property type="project" value="UniProtKB-UniRule"/>
</dbReference>
<evidence type="ECO:0000256" key="4">
    <source>
        <dbReference type="ARBA" id="ARBA00003889"/>
    </source>
</evidence>
<dbReference type="InterPro" id="IPR003203">
    <property type="entry name" value="CobU/CobP"/>
</dbReference>
<dbReference type="PANTHER" id="PTHR34848">
    <property type="match status" value="1"/>
</dbReference>
<dbReference type="GO" id="GO:0043752">
    <property type="term" value="F:adenosylcobinamide kinase activity"/>
    <property type="evidence" value="ECO:0007669"/>
    <property type="project" value="UniProtKB-EC"/>
</dbReference>
<evidence type="ECO:0000313" key="17">
    <source>
        <dbReference type="EMBL" id="SCM78372.1"/>
    </source>
</evidence>
<feature type="binding site" evidence="16">
    <location>
        <position position="85"/>
    </location>
    <ligand>
        <name>GTP</name>
        <dbReference type="ChEBI" id="CHEBI:37565"/>
    </ligand>
</feature>
<keyword evidence="10 14" id="KW-0547">Nucleotide-binding</keyword>
<dbReference type="GO" id="GO:0008820">
    <property type="term" value="F:cobinamide phosphate guanylyltransferase activity"/>
    <property type="evidence" value="ECO:0007669"/>
    <property type="project" value="UniProtKB-UniRule"/>
</dbReference>
<evidence type="ECO:0000256" key="12">
    <source>
        <dbReference type="ARBA" id="ARBA00022840"/>
    </source>
</evidence>
<sequence length="170" mass="18512">MAPIIFVLGGARSGKSGFAEERTRRFAAQENVYIATAECRDAEMESRIALHRARRGADWRTVEAPYRLAETLSAESRSDRAMLVDCLTLWLTNHLLADADLDAEGDHLAAALAAADGPVVLVSNEVGLSIVPENALARRFRDEAGRLNQKIAAIADEAWFIAAGLPLRLK</sequence>
<dbReference type="Pfam" id="PF02283">
    <property type="entry name" value="CobU"/>
    <property type="match status" value="1"/>
</dbReference>
<evidence type="ECO:0000256" key="13">
    <source>
        <dbReference type="ARBA" id="ARBA00023134"/>
    </source>
</evidence>
<dbReference type="CDD" id="cd00544">
    <property type="entry name" value="CobU"/>
    <property type="match status" value="1"/>
</dbReference>
<evidence type="ECO:0000256" key="2">
    <source>
        <dbReference type="ARBA" id="ARBA00000711"/>
    </source>
</evidence>
<dbReference type="NCBIfam" id="NF004469">
    <property type="entry name" value="PRK05800.1"/>
    <property type="match status" value="1"/>
</dbReference>
<comment type="catalytic activity">
    <reaction evidence="3">
        <text>adenosylcob(III)inamide + GTP = adenosylcob(III)inamide phosphate + GDP + H(+)</text>
        <dbReference type="Rhea" id="RHEA:15765"/>
        <dbReference type="ChEBI" id="CHEBI:2480"/>
        <dbReference type="ChEBI" id="CHEBI:15378"/>
        <dbReference type="ChEBI" id="CHEBI:37565"/>
        <dbReference type="ChEBI" id="CHEBI:58189"/>
        <dbReference type="ChEBI" id="CHEBI:58502"/>
        <dbReference type="EC" id="2.7.1.156"/>
    </reaction>
</comment>
<feature type="binding site" evidence="16">
    <location>
        <begin position="52"/>
        <end position="55"/>
    </location>
    <ligand>
        <name>GTP</name>
        <dbReference type="ChEBI" id="CHEBI:37565"/>
    </ligand>
</feature>
<feature type="binding site" evidence="16">
    <location>
        <begin position="9"/>
        <end position="16"/>
    </location>
    <ligand>
        <name>GTP</name>
        <dbReference type="ChEBI" id="CHEBI:37565"/>
    </ligand>
</feature>
<evidence type="ECO:0000256" key="14">
    <source>
        <dbReference type="PIRNR" id="PIRNR006135"/>
    </source>
</evidence>
<keyword evidence="9 14" id="KW-0808">Transferase</keyword>
<evidence type="ECO:0000256" key="5">
    <source>
        <dbReference type="ARBA" id="ARBA00004692"/>
    </source>
</evidence>
<evidence type="ECO:0000256" key="6">
    <source>
        <dbReference type="ARBA" id="ARBA00005159"/>
    </source>
</evidence>
<dbReference type="UniPathway" id="UPA00148">
    <property type="reaction ID" value="UER00236"/>
</dbReference>
<evidence type="ECO:0000256" key="16">
    <source>
        <dbReference type="PIRSR" id="PIRSR006135-2"/>
    </source>
</evidence>
<evidence type="ECO:0000256" key="9">
    <source>
        <dbReference type="ARBA" id="ARBA00022679"/>
    </source>
</evidence>
<evidence type="ECO:0000256" key="7">
    <source>
        <dbReference type="ARBA" id="ARBA00007490"/>
    </source>
</evidence>
<feature type="active site" description="GMP-histidine intermediate" evidence="15">
    <location>
        <position position="51"/>
    </location>
</feature>
<dbReference type="EC" id="2.7.1.156" evidence="14"/>
<dbReference type="EC" id="2.7.7.62" evidence="14"/>
<evidence type="ECO:0000256" key="11">
    <source>
        <dbReference type="ARBA" id="ARBA00022777"/>
    </source>
</evidence>
<dbReference type="PIRSF" id="PIRSF006135">
    <property type="entry name" value="CobU"/>
    <property type="match status" value="1"/>
</dbReference>
<name>A0A212LLE4_9HYPH</name>
<comment type="catalytic activity">
    <reaction evidence="2 14">
        <text>adenosylcob(III)inamide phosphate + GTP + H(+) = adenosylcob(III)inamide-GDP + diphosphate</text>
        <dbReference type="Rhea" id="RHEA:22712"/>
        <dbReference type="ChEBI" id="CHEBI:15378"/>
        <dbReference type="ChEBI" id="CHEBI:33019"/>
        <dbReference type="ChEBI" id="CHEBI:37565"/>
        <dbReference type="ChEBI" id="CHEBI:58502"/>
        <dbReference type="ChEBI" id="CHEBI:60487"/>
        <dbReference type="EC" id="2.7.7.62"/>
    </reaction>
</comment>
<dbReference type="EMBL" id="FMJD01000011">
    <property type="protein sequence ID" value="SCM78372.1"/>
    <property type="molecule type" value="Genomic_DNA"/>
</dbReference>
<gene>
    <name evidence="17" type="primary">cobP</name>
    <name evidence="17" type="ORF">KL86PLE_70137</name>
</gene>
<protein>
    <recommendedName>
        <fullName evidence="14">Bifunctional adenosylcobalamin biosynthesis protein</fullName>
        <ecNumber evidence="14">2.7.1.156</ecNumber>
        <ecNumber evidence="14">2.7.7.62</ecNumber>
    </recommendedName>
</protein>
<evidence type="ECO:0000256" key="10">
    <source>
        <dbReference type="ARBA" id="ARBA00022741"/>
    </source>
</evidence>
<dbReference type="GO" id="GO:0005525">
    <property type="term" value="F:GTP binding"/>
    <property type="evidence" value="ECO:0007669"/>
    <property type="project" value="UniProtKB-UniRule"/>
</dbReference>
<comment type="pathway">
    <text evidence="6 14">Cofactor biosynthesis; adenosylcobalamin biosynthesis; adenosylcobalamin from cob(II)yrinate a,c-diamide: step 5/7.</text>
</comment>
<comment type="pathway">
    <text evidence="5 14">Cofactor biosynthesis; adenosylcobalamin biosynthesis; adenosylcobalamin from cob(II)yrinate a,c-diamide: step 6/7.</text>
</comment>
<comment type="function">
    <text evidence="4 14">Catalyzes ATP-dependent phosphorylation of adenosylcobinamide and addition of GMP to adenosylcobinamide phosphate.</text>
</comment>
<evidence type="ECO:0000256" key="8">
    <source>
        <dbReference type="ARBA" id="ARBA00022573"/>
    </source>
</evidence>
<keyword evidence="13 14" id="KW-0342">GTP-binding</keyword>
<evidence type="ECO:0000256" key="15">
    <source>
        <dbReference type="PIRSR" id="PIRSR006135-1"/>
    </source>
</evidence>
<keyword evidence="17" id="KW-0548">Nucleotidyltransferase</keyword>
<dbReference type="GO" id="GO:0005524">
    <property type="term" value="F:ATP binding"/>
    <property type="evidence" value="ECO:0007669"/>
    <property type="project" value="UniProtKB-UniRule"/>
</dbReference>
<keyword evidence="11 14" id="KW-0418">Kinase</keyword>
<dbReference type="AlphaFoldDB" id="A0A212LLE4"/>
<comment type="similarity">
    <text evidence="7 14">Belongs to the CobU/CobP family.</text>
</comment>
<dbReference type="SUPFAM" id="SSF52540">
    <property type="entry name" value="P-loop containing nucleoside triphosphate hydrolases"/>
    <property type="match status" value="1"/>
</dbReference>
<feature type="binding site" evidence="16">
    <location>
        <position position="63"/>
    </location>
    <ligand>
        <name>GTP</name>
        <dbReference type="ChEBI" id="CHEBI:37565"/>
    </ligand>
</feature>
<evidence type="ECO:0000256" key="1">
    <source>
        <dbReference type="ARBA" id="ARBA00000312"/>
    </source>
</evidence>
<reference evidence="17" key="1">
    <citation type="submission" date="2016-08" db="EMBL/GenBank/DDBJ databases">
        <authorList>
            <person name="Seilhamer J.J."/>
        </authorList>
    </citation>
    <scope>NUCLEOTIDE SEQUENCE</scope>
    <source>
        <strain evidence="17">86</strain>
    </source>
</reference>
<feature type="binding site" evidence="16">
    <location>
        <begin position="35"/>
        <end position="37"/>
    </location>
    <ligand>
        <name>GTP</name>
        <dbReference type="ChEBI" id="CHEBI:37565"/>
    </ligand>
</feature>
<accession>A0A212LLE4</accession>
<dbReference type="PANTHER" id="PTHR34848:SF1">
    <property type="entry name" value="BIFUNCTIONAL ADENOSYLCOBALAMIN BIOSYNTHESIS PROTEIN COBU"/>
    <property type="match status" value="1"/>
</dbReference>
<comment type="catalytic activity">
    <reaction evidence="1 14">
        <text>adenosylcob(III)inamide + ATP = adenosylcob(III)inamide phosphate + ADP + H(+)</text>
        <dbReference type="Rhea" id="RHEA:15769"/>
        <dbReference type="ChEBI" id="CHEBI:2480"/>
        <dbReference type="ChEBI" id="CHEBI:15378"/>
        <dbReference type="ChEBI" id="CHEBI:30616"/>
        <dbReference type="ChEBI" id="CHEBI:58502"/>
        <dbReference type="ChEBI" id="CHEBI:456216"/>
        <dbReference type="EC" id="2.7.1.156"/>
    </reaction>
</comment>
<proteinExistence type="inferred from homology"/>
<keyword evidence="8 14" id="KW-0169">Cobalamin biosynthesis</keyword>
<dbReference type="RefSeq" id="WP_288198106.1">
    <property type="nucleotide sequence ID" value="NZ_LT608334.1"/>
</dbReference>
<keyword evidence="12 14" id="KW-0067">ATP-binding</keyword>
<organism evidence="17">
    <name type="scientific">uncultured Pleomorphomonas sp</name>
    <dbReference type="NCBI Taxonomy" id="442121"/>
    <lineage>
        <taxon>Bacteria</taxon>
        <taxon>Pseudomonadati</taxon>
        <taxon>Pseudomonadota</taxon>
        <taxon>Alphaproteobacteria</taxon>
        <taxon>Hyphomicrobiales</taxon>
        <taxon>Pleomorphomonadaceae</taxon>
        <taxon>Pleomorphomonas</taxon>
        <taxon>environmental samples</taxon>
    </lineage>
</organism>
<dbReference type="InterPro" id="IPR027417">
    <property type="entry name" value="P-loop_NTPase"/>
</dbReference>
<dbReference type="Gene3D" id="3.40.50.300">
    <property type="entry name" value="P-loop containing nucleotide triphosphate hydrolases"/>
    <property type="match status" value="1"/>
</dbReference>
<evidence type="ECO:0000256" key="3">
    <source>
        <dbReference type="ARBA" id="ARBA00001522"/>
    </source>
</evidence>